<dbReference type="STRING" id="1479485.DA73_0236635"/>
<name>A0A0C1MWW2_9CYAN</name>
<comment type="caution">
    <text evidence="2">The sequence shown here is derived from an EMBL/GenBank/DDBJ whole genome shotgun (WGS) entry which is preliminary data.</text>
</comment>
<keyword evidence="1" id="KW-0472">Membrane</keyword>
<reference evidence="2" key="1">
    <citation type="journal article" date="2015" name="Genome Announc.">
        <title>Draft Genome Sequence of Tolypothrix boutellei Strain VB521301.</title>
        <authorList>
            <person name="Chandrababunaidu M.M."/>
            <person name="Singh D."/>
            <person name="Sen D."/>
            <person name="Bhan S."/>
            <person name="Das S."/>
            <person name="Gupta A."/>
            <person name="Adhikary S.P."/>
            <person name="Tripathy S."/>
        </authorList>
    </citation>
    <scope>NUCLEOTIDE SEQUENCE</scope>
    <source>
        <strain evidence="2">VB521301</strain>
    </source>
</reference>
<evidence type="ECO:0000313" key="2">
    <source>
        <dbReference type="EMBL" id="KIE06807.1"/>
    </source>
</evidence>
<gene>
    <name evidence="2" type="ORF">DA73_0236635</name>
</gene>
<organism evidence="2">
    <name type="scientific">Tolypothrix bouteillei VB521301</name>
    <dbReference type="NCBI Taxonomy" id="1479485"/>
    <lineage>
        <taxon>Bacteria</taxon>
        <taxon>Bacillati</taxon>
        <taxon>Cyanobacteriota</taxon>
        <taxon>Cyanophyceae</taxon>
        <taxon>Nostocales</taxon>
        <taxon>Tolypothrichaceae</taxon>
        <taxon>Tolypothrix</taxon>
    </lineage>
</organism>
<keyword evidence="1" id="KW-1133">Transmembrane helix</keyword>
<protein>
    <recommendedName>
        <fullName evidence="3">Pentapeptide repeat-containing protein</fullName>
    </recommendedName>
</protein>
<feature type="transmembrane region" description="Helical" evidence="1">
    <location>
        <begin position="46"/>
        <end position="68"/>
    </location>
</feature>
<dbReference type="EMBL" id="JHEG02000059">
    <property type="protein sequence ID" value="KIE06807.1"/>
    <property type="molecule type" value="Genomic_DNA"/>
</dbReference>
<sequence length="72" mass="8085">MDLNGIILVRANLAGAKLVDVMFMERTYSQALACEREVYAIGSKNFIFLFALGMATLPNAIVQVQWLFNPKF</sequence>
<dbReference type="RefSeq" id="WP_038073288.1">
    <property type="nucleotide sequence ID" value="NZ_JHEG04000001.1"/>
</dbReference>
<keyword evidence="1" id="KW-0812">Transmembrane</keyword>
<dbReference type="AlphaFoldDB" id="A0A0C1MWW2"/>
<accession>A0A0C1MWW2</accession>
<proteinExistence type="predicted"/>
<evidence type="ECO:0008006" key="3">
    <source>
        <dbReference type="Google" id="ProtNLM"/>
    </source>
</evidence>
<evidence type="ECO:0000256" key="1">
    <source>
        <dbReference type="SAM" id="Phobius"/>
    </source>
</evidence>